<dbReference type="RefSeq" id="WP_166405195.1">
    <property type="nucleotide sequence ID" value="NZ_BEXT01000001.1"/>
</dbReference>
<comment type="caution">
    <text evidence="2">The sequence shown here is derived from an EMBL/GenBank/DDBJ whole genome shotgun (WGS) entry which is preliminary data.</text>
</comment>
<dbReference type="Gene3D" id="3.40.50.261">
    <property type="entry name" value="Succinyl-CoA synthetase domains"/>
    <property type="match status" value="2"/>
</dbReference>
<dbReference type="SUPFAM" id="SSF51735">
    <property type="entry name" value="NAD(P)-binding Rossmann-fold domains"/>
    <property type="match status" value="1"/>
</dbReference>
<protein>
    <submittedName>
        <fullName evidence="2">CoA-binding protein</fullName>
    </submittedName>
</protein>
<dbReference type="InterPro" id="IPR032875">
    <property type="entry name" value="Succ_CoA_lig_flav_dom"/>
</dbReference>
<dbReference type="Pfam" id="PF13607">
    <property type="entry name" value="Succ_CoA_lig"/>
    <property type="match status" value="1"/>
</dbReference>
<keyword evidence="3" id="KW-1185">Reference proteome</keyword>
<dbReference type="PANTHER" id="PTHR42793:SF1">
    <property type="entry name" value="PEPTIDYL-LYSINE N-ACETYLTRANSFERASE PATZ"/>
    <property type="match status" value="1"/>
</dbReference>
<dbReference type="SMART" id="SM00881">
    <property type="entry name" value="CoA_binding"/>
    <property type="match status" value="1"/>
</dbReference>
<dbReference type="InterPro" id="IPR016102">
    <property type="entry name" value="Succinyl-CoA_synth-like"/>
</dbReference>
<dbReference type="InterPro" id="IPR043938">
    <property type="entry name" value="Ligase_CoA_dom"/>
</dbReference>
<dbReference type="Gene3D" id="3.40.50.720">
    <property type="entry name" value="NAD(P)-binding Rossmann-like Domain"/>
    <property type="match status" value="1"/>
</dbReference>
<dbReference type="InterPro" id="IPR036291">
    <property type="entry name" value="NAD(P)-bd_dom_sf"/>
</dbReference>
<dbReference type="PANTHER" id="PTHR42793">
    <property type="entry name" value="COA BINDING DOMAIN CONTAINING PROTEIN"/>
    <property type="match status" value="1"/>
</dbReference>
<dbReference type="Pfam" id="PF19045">
    <property type="entry name" value="Ligase_CoA_2"/>
    <property type="match status" value="1"/>
</dbReference>
<reference evidence="3" key="2">
    <citation type="submission" date="2019-01" db="EMBL/GenBank/DDBJ databases">
        <title>Genome sequence of Desulfonema ishimotonii strain Tokyo 01.</title>
        <authorList>
            <person name="Fukui M."/>
        </authorList>
    </citation>
    <scope>NUCLEOTIDE SEQUENCE [LARGE SCALE GENOMIC DNA]</scope>
    <source>
        <strain evidence="3">Tokyo 01</strain>
    </source>
</reference>
<feature type="domain" description="CoA-binding" evidence="1">
    <location>
        <begin position="10"/>
        <end position="104"/>
    </location>
</feature>
<evidence type="ECO:0000313" key="2">
    <source>
        <dbReference type="EMBL" id="GBC63011.1"/>
    </source>
</evidence>
<dbReference type="GO" id="GO:0043758">
    <property type="term" value="F:acetate-CoA ligase (ADP-forming) activity"/>
    <property type="evidence" value="ECO:0007669"/>
    <property type="project" value="InterPro"/>
</dbReference>
<evidence type="ECO:0000313" key="3">
    <source>
        <dbReference type="Proteomes" id="UP000288096"/>
    </source>
</evidence>
<dbReference type="EMBL" id="BEXT01000001">
    <property type="protein sequence ID" value="GBC63011.1"/>
    <property type="molecule type" value="Genomic_DNA"/>
</dbReference>
<organism evidence="2 3">
    <name type="scientific">Desulfonema ishimotonii</name>
    <dbReference type="NCBI Taxonomy" id="45657"/>
    <lineage>
        <taxon>Bacteria</taxon>
        <taxon>Pseudomonadati</taxon>
        <taxon>Thermodesulfobacteriota</taxon>
        <taxon>Desulfobacteria</taxon>
        <taxon>Desulfobacterales</taxon>
        <taxon>Desulfococcaceae</taxon>
        <taxon>Desulfonema</taxon>
    </lineage>
</organism>
<dbReference type="Pfam" id="PF13380">
    <property type="entry name" value="CoA_binding_2"/>
    <property type="match status" value="1"/>
</dbReference>
<dbReference type="SUPFAM" id="SSF52210">
    <property type="entry name" value="Succinyl-CoA synthetase domains"/>
    <property type="match status" value="2"/>
</dbReference>
<accession>A0A401G1C2</accession>
<reference evidence="3" key="1">
    <citation type="submission" date="2017-11" db="EMBL/GenBank/DDBJ databases">
        <authorList>
            <person name="Watanabe M."/>
            <person name="Kojima H."/>
        </authorList>
    </citation>
    <scope>NUCLEOTIDE SEQUENCE [LARGE SCALE GENOMIC DNA]</scope>
    <source>
        <strain evidence="3">Tokyo 01</strain>
    </source>
</reference>
<dbReference type="AlphaFoldDB" id="A0A401G1C2"/>
<proteinExistence type="predicted"/>
<evidence type="ECO:0000259" key="1">
    <source>
        <dbReference type="SMART" id="SM00881"/>
    </source>
</evidence>
<name>A0A401G1C2_9BACT</name>
<sequence length="469" mass="49080">MGQQSDLQALLNPRAIAVIGATARPGRVGRIIFEQLRRSGFSLYPVNPNESDVLGIPACSAVSALPAGEIDLAVIAIGAEGAVTAAEECARSGIPHIIVVAGGFAEAGPGGKVLEDRLSAIPKITGSRILGPNTLGVFLPHNRLDTLFVEHGDSALARGGGVAFISQSGSVGVEALGLASNTGFGMRAFIGLGNKCDLDEIDFLRHFGEDSGTTCLAFYVESFDRGRDFLEAARGIAARKPVVVLKAGRSGAGASAVSSHTGRLAGSDRVVGGAFRQFGVQRVFDDEALCDAAKTLSVLPVPKGNRVAILTPAGGYGVMAADHVELHHGPGRLEMAVLEPATEARIRAATFPFASCRNPVDLTASANDRMVGDALDALLDDPNTDMVICTAFFAPPSITDRMVEEIAGRAENSAKPVIVFTQYGPFTDDYLRRFHRHGVVGFPSVGRAVRAARFLAERASILKNTEAAP</sequence>
<gene>
    <name evidence="2" type="ORF">DENIS_4000</name>
</gene>
<dbReference type="Proteomes" id="UP000288096">
    <property type="component" value="Unassembled WGS sequence"/>
</dbReference>
<dbReference type="InterPro" id="IPR003781">
    <property type="entry name" value="CoA-bd"/>
</dbReference>